<dbReference type="AlphaFoldDB" id="K1JMS1"/>
<dbReference type="eggNOG" id="ENOG50330BC">
    <property type="taxonomic scope" value="Bacteria"/>
</dbReference>
<evidence type="ECO:0000313" key="3">
    <source>
        <dbReference type="Proteomes" id="UP000005835"/>
    </source>
</evidence>
<dbReference type="STRING" id="742823.HMPREF9465_00905"/>
<evidence type="ECO:0000256" key="1">
    <source>
        <dbReference type="SAM" id="Coils"/>
    </source>
</evidence>
<evidence type="ECO:0000313" key="2">
    <source>
        <dbReference type="EMBL" id="EKB31506.1"/>
    </source>
</evidence>
<dbReference type="Proteomes" id="UP000005835">
    <property type="component" value="Unassembled WGS sequence"/>
</dbReference>
<name>K1JMS1_9BURK</name>
<keyword evidence="3" id="KW-1185">Reference proteome</keyword>
<dbReference type="OrthoDB" id="88994at2"/>
<reference evidence="2 3" key="1">
    <citation type="submission" date="2012-05" db="EMBL/GenBank/DDBJ databases">
        <title>The Genome Sequence of Sutterella wadsworthensis 2_1_59BFAA.</title>
        <authorList>
            <consortium name="The Broad Institute Genome Sequencing Platform"/>
            <person name="Earl A."/>
            <person name="Ward D."/>
            <person name="Feldgarden M."/>
            <person name="Gevers D."/>
            <person name="Daigneault M."/>
            <person name="Strauss J."/>
            <person name="Allen-Vercoe E."/>
            <person name="Walker B."/>
            <person name="Young S.K."/>
            <person name="Zeng Q."/>
            <person name="Gargeya S."/>
            <person name="Fitzgerald M."/>
            <person name="Haas B."/>
            <person name="Abouelleil A."/>
            <person name="Alvarado L."/>
            <person name="Arachchi H.M."/>
            <person name="Berlin A.M."/>
            <person name="Chapman S.B."/>
            <person name="Goldberg J."/>
            <person name="Griggs A."/>
            <person name="Gujja S."/>
            <person name="Hansen M."/>
            <person name="Howarth C."/>
            <person name="Imamovic A."/>
            <person name="Larimer J."/>
            <person name="McCowen C."/>
            <person name="Montmayeur A."/>
            <person name="Murphy C."/>
            <person name="Neiman D."/>
            <person name="Pearson M."/>
            <person name="Priest M."/>
            <person name="Roberts A."/>
            <person name="Saif S."/>
            <person name="Shea T."/>
            <person name="Sisk P."/>
            <person name="Sykes S."/>
            <person name="Wortman J."/>
            <person name="Nusbaum C."/>
            <person name="Birren B."/>
        </authorList>
    </citation>
    <scope>NUCLEOTIDE SEQUENCE [LARGE SCALE GENOMIC DNA]</scope>
    <source>
        <strain evidence="2 3">2_1_59BFAA</strain>
    </source>
</reference>
<comment type="caution">
    <text evidence="2">The sequence shown here is derived from an EMBL/GenBank/DDBJ whole genome shotgun (WGS) entry which is preliminary data.</text>
</comment>
<accession>K1JMS1</accession>
<dbReference type="RefSeq" id="WP_005434575.1">
    <property type="nucleotide sequence ID" value="NZ_JH815515.1"/>
</dbReference>
<sequence>MKLYEISDALRTALEHIELDPETGEILQADALHAVEAEASEKIEATALYLRELDAEAKAAKDEADRMIARVKSMQKRSDYLKAMLLDALHATGKVKTVRVTVSIRTTKAVEIAEGADLPEAYTTVKTTVSPNKVAIKQALLDGVEVPGCHLEARESVSIR</sequence>
<keyword evidence="1" id="KW-0175">Coiled coil</keyword>
<feature type="coiled-coil region" evidence="1">
    <location>
        <begin position="50"/>
        <end position="77"/>
    </location>
</feature>
<gene>
    <name evidence="2" type="ORF">HMPREF9465_00905</name>
</gene>
<evidence type="ECO:0008006" key="4">
    <source>
        <dbReference type="Google" id="ProtNLM"/>
    </source>
</evidence>
<protein>
    <recommendedName>
        <fullName evidence="4">Siphovirus Gp157</fullName>
    </recommendedName>
</protein>
<dbReference type="HOGENOM" id="CLU_124446_2_0_4"/>
<dbReference type="EMBL" id="ADMG01000023">
    <property type="protein sequence ID" value="EKB31506.1"/>
    <property type="molecule type" value="Genomic_DNA"/>
</dbReference>
<dbReference type="Pfam" id="PF05565">
    <property type="entry name" value="Sipho_Gp157"/>
    <property type="match status" value="1"/>
</dbReference>
<proteinExistence type="predicted"/>
<dbReference type="InterPro" id="IPR008840">
    <property type="entry name" value="Sipho_Gp157"/>
</dbReference>
<organism evidence="2 3">
    <name type="scientific">Sutterella wadsworthensis 2_1_59BFAA</name>
    <dbReference type="NCBI Taxonomy" id="742823"/>
    <lineage>
        <taxon>Bacteria</taxon>
        <taxon>Pseudomonadati</taxon>
        <taxon>Pseudomonadota</taxon>
        <taxon>Betaproteobacteria</taxon>
        <taxon>Burkholderiales</taxon>
        <taxon>Sutterellaceae</taxon>
        <taxon>Sutterella</taxon>
    </lineage>
</organism>
<dbReference type="PATRIC" id="fig|742823.3.peg.910"/>